<organism evidence="2 3">
    <name type="scientific">Aspergillus caelatus</name>
    <dbReference type="NCBI Taxonomy" id="61420"/>
    <lineage>
        <taxon>Eukaryota</taxon>
        <taxon>Fungi</taxon>
        <taxon>Dikarya</taxon>
        <taxon>Ascomycota</taxon>
        <taxon>Pezizomycotina</taxon>
        <taxon>Eurotiomycetes</taxon>
        <taxon>Eurotiomycetidae</taxon>
        <taxon>Eurotiales</taxon>
        <taxon>Aspergillaceae</taxon>
        <taxon>Aspergillus</taxon>
        <taxon>Aspergillus subgen. Circumdati</taxon>
    </lineage>
</organism>
<proteinExistence type="predicted"/>
<dbReference type="EMBL" id="ML737584">
    <property type="protein sequence ID" value="KAE8368408.1"/>
    <property type="molecule type" value="Genomic_DNA"/>
</dbReference>
<dbReference type="RefSeq" id="XP_031931489.1">
    <property type="nucleotide sequence ID" value="XM_032071885.1"/>
</dbReference>
<evidence type="ECO:0000313" key="3">
    <source>
        <dbReference type="Proteomes" id="UP000326268"/>
    </source>
</evidence>
<feature type="chain" id="PRO_5024957207" evidence="1">
    <location>
        <begin position="23"/>
        <end position="123"/>
    </location>
</feature>
<evidence type="ECO:0000313" key="2">
    <source>
        <dbReference type="EMBL" id="KAE8368408.1"/>
    </source>
</evidence>
<keyword evidence="1" id="KW-0732">Signal</keyword>
<gene>
    <name evidence="2" type="ORF">BDV27DRAFT_153962</name>
</gene>
<protein>
    <submittedName>
        <fullName evidence="2">Uncharacterized protein</fullName>
    </submittedName>
</protein>
<feature type="signal peptide" evidence="1">
    <location>
        <begin position="1"/>
        <end position="22"/>
    </location>
</feature>
<dbReference type="Proteomes" id="UP000326268">
    <property type="component" value="Unassembled WGS sequence"/>
</dbReference>
<dbReference type="AlphaFoldDB" id="A0A5N7AGI8"/>
<reference evidence="2 3" key="1">
    <citation type="submission" date="2019-04" db="EMBL/GenBank/DDBJ databases">
        <title>Friends and foes A comparative genomics studyof 23 Aspergillus species from section Flavi.</title>
        <authorList>
            <consortium name="DOE Joint Genome Institute"/>
            <person name="Kjaerbolling I."/>
            <person name="Vesth T."/>
            <person name="Frisvad J.C."/>
            <person name="Nybo J.L."/>
            <person name="Theobald S."/>
            <person name="Kildgaard S."/>
            <person name="Isbrandt T."/>
            <person name="Kuo A."/>
            <person name="Sato A."/>
            <person name="Lyhne E.K."/>
            <person name="Kogle M.E."/>
            <person name="Wiebenga A."/>
            <person name="Kun R.S."/>
            <person name="Lubbers R.J."/>
            <person name="Makela M.R."/>
            <person name="Barry K."/>
            <person name="Chovatia M."/>
            <person name="Clum A."/>
            <person name="Daum C."/>
            <person name="Haridas S."/>
            <person name="He G."/>
            <person name="LaButti K."/>
            <person name="Lipzen A."/>
            <person name="Mondo S."/>
            <person name="Riley R."/>
            <person name="Salamov A."/>
            <person name="Simmons B.A."/>
            <person name="Magnuson J.K."/>
            <person name="Henrissat B."/>
            <person name="Mortensen U.H."/>
            <person name="Larsen T.O."/>
            <person name="Devries R.P."/>
            <person name="Grigoriev I.V."/>
            <person name="Machida M."/>
            <person name="Baker S.E."/>
            <person name="Andersen M.R."/>
        </authorList>
    </citation>
    <scope>NUCLEOTIDE SEQUENCE [LARGE SCALE GENOMIC DNA]</scope>
    <source>
        <strain evidence="2 3">CBS 763.97</strain>
    </source>
</reference>
<accession>A0A5N7AGI8</accession>
<evidence type="ECO:0000256" key="1">
    <source>
        <dbReference type="SAM" id="SignalP"/>
    </source>
</evidence>
<keyword evidence="3" id="KW-1185">Reference proteome</keyword>
<name>A0A5N7AGI8_9EURO</name>
<dbReference type="GeneID" id="43656331"/>
<sequence>MAPKLLCQLGVLCFLLVLLVYSQFYFIVPPPPGKNNTLDLNPWYDIGQDLNITWNGTPTDYISIAIHQRRPARDEAEFILKNVSGPSHFPWTITTKKNLLKRVYRRDQIPQAWDQIPLIPRRK</sequence>